<feature type="non-terminal residue" evidence="2">
    <location>
        <position position="1"/>
    </location>
</feature>
<dbReference type="Proteomes" id="UP001497623">
    <property type="component" value="Unassembled WGS sequence"/>
</dbReference>
<feature type="non-terminal residue" evidence="2">
    <location>
        <position position="113"/>
    </location>
</feature>
<protein>
    <submittedName>
        <fullName evidence="2">Uncharacterized protein</fullName>
    </submittedName>
</protein>
<keyword evidence="1" id="KW-1133">Transmembrane helix</keyword>
<accession>A0AAV2QBB1</accession>
<sequence length="113" mass="13120">LFPTQRDVPKVWLILVYALATVGVFHLAHRSIKSSSSSKSPTPYSKLLWTNKEFEKWYKQQTANIPIELLQSSTEFSDPKNCTKFPNLVDLNFNNIYWQSLKTKNNNCAYFLS</sequence>
<keyword evidence="1" id="KW-0472">Membrane</keyword>
<evidence type="ECO:0000313" key="3">
    <source>
        <dbReference type="Proteomes" id="UP001497623"/>
    </source>
</evidence>
<organism evidence="2 3">
    <name type="scientific">Meganyctiphanes norvegica</name>
    <name type="common">Northern krill</name>
    <name type="synonym">Thysanopoda norvegica</name>
    <dbReference type="NCBI Taxonomy" id="48144"/>
    <lineage>
        <taxon>Eukaryota</taxon>
        <taxon>Metazoa</taxon>
        <taxon>Ecdysozoa</taxon>
        <taxon>Arthropoda</taxon>
        <taxon>Crustacea</taxon>
        <taxon>Multicrustacea</taxon>
        <taxon>Malacostraca</taxon>
        <taxon>Eumalacostraca</taxon>
        <taxon>Eucarida</taxon>
        <taxon>Euphausiacea</taxon>
        <taxon>Euphausiidae</taxon>
        <taxon>Meganyctiphanes</taxon>
    </lineage>
</organism>
<feature type="transmembrane region" description="Helical" evidence="1">
    <location>
        <begin position="12"/>
        <end position="29"/>
    </location>
</feature>
<name>A0AAV2QBB1_MEGNR</name>
<reference evidence="2 3" key="1">
    <citation type="submission" date="2024-05" db="EMBL/GenBank/DDBJ databases">
        <authorList>
            <person name="Wallberg A."/>
        </authorList>
    </citation>
    <scope>NUCLEOTIDE SEQUENCE [LARGE SCALE GENOMIC DNA]</scope>
</reference>
<keyword evidence="3" id="KW-1185">Reference proteome</keyword>
<evidence type="ECO:0000256" key="1">
    <source>
        <dbReference type="SAM" id="Phobius"/>
    </source>
</evidence>
<evidence type="ECO:0000313" key="2">
    <source>
        <dbReference type="EMBL" id="CAL4079239.1"/>
    </source>
</evidence>
<keyword evidence="1" id="KW-0812">Transmembrane</keyword>
<proteinExistence type="predicted"/>
<comment type="caution">
    <text evidence="2">The sequence shown here is derived from an EMBL/GenBank/DDBJ whole genome shotgun (WGS) entry which is preliminary data.</text>
</comment>
<dbReference type="AlphaFoldDB" id="A0AAV2QBB1"/>
<gene>
    <name evidence="2" type="ORF">MNOR_LOCUS10884</name>
</gene>
<dbReference type="EMBL" id="CAXKWB010005606">
    <property type="protein sequence ID" value="CAL4079239.1"/>
    <property type="molecule type" value="Genomic_DNA"/>
</dbReference>